<comment type="caution">
    <text evidence="1">The sequence shown here is derived from an EMBL/GenBank/DDBJ whole genome shotgun (WGS) entry which is preliminary data.</text>
</comment>
<accession>A0ABD0UFM2</accession>
<keyword evidence="2" id="KW-1185">Reference proteome</keyword>
<reference evidence="1 2" key="1">
    <citation type="journal article" date="2024" name="Plant Biotechnol. J.">
        <title>Dendrobium thyrsiflorum genome and its molecular insights into genes involved in important horticultural traits.</title>
        <authorList>
            <person name="Chen B."/>
            <person name="Wang J.Y."/>
            <person name="Zheng P.J."/>
            <person name="Li K.L."/>
            <person name="Liang Y.M."/>
            <person name="Chen X.F."/>
            <person name="Zhang C."/>
            <person name="Zhao X."/>
            <person name="He X."/>
            <person name="Zhang G.Q."/>
            <person name="Liu Z.J."/>
            <person name="Xu Q."/>
        </authorList>
    </citation>
    <scope>NUCLEOTIDE SEQUENCE [LARGE SCALE GENOMIC DNA]</scope>
    <source>
        <strain evidence="1">GZMU011</strain>
    </source>
</reference>
<proteinExistence type="predicted"/>
<name>A0ABD0UFM2_DENTH</name>
<gene>
    <name evidence="1" type="ORF">M5K25_023500</name>
</gene>
<dbReference type="Proteomes" id="UP001552299">
    <property type="component" value="Unassembled WGS sequence"/>
</dbReference>
<evidence type="ECO:0000313" key="1">
    <source>
        <dbReference type="EMBL" id="KAL0908983.1"/>
    </source>
</evidence>
<sequence>MKFKRPISCCIGCGTIDSTKDVWGKKATVTLHSKMFKAVNQKVTQITPPASAEEALLTLQGTQLGGLKIRLSWGRNSSNKQTSVGHNTGEWRLWLLSFCIMRWHCCFSGSG</sequence>
<evidence type="ECO:0000313" key="2">
    <source>
        <dbReference type="Proteomes" id="UP001552299"/>
    </source>
</evidence>
<protein>
    <submittedName>
        <fullName evidence="1">Uncharacterized protein</fullName>
    </submittedName>
</protein>
<dbReference type="AlphaFoldDB" id="A0ABD0UFM2"/>
<dbReference type="EMBL" id="JANQDX010000017">
    <property type="protein sequence ID" value="KAL0908983.1"/>
    <property type="molecule type" value="Genomic_DNA"/>
</dbReference>
<organism evidence="1 2">
    <name type="scientific">Dendrobium thyrsiflorum</name>
    <name type="common">Pinecone-like raceme dendrobium</name>
    <name type="synonym">Orchid</name>
    <dbReference type="NCBI Taxonomy" id="117978"/>
    <lineage>
        <taxon>Eukaryota</taxon>
        <taxon>Viridiplantae</taxon>
        <taxon>Streptophyta</taxon>
        <taxon>Embryophyta</taxon>
        <taxon>Tracheophyta</taxon>
        <taxon>Spermatophyta</taxon>
        <taxon>Magnoliopsida</taxon>
        <taxon>Liliopsida</taxon>
        <taxon>Asparagales</taxon>
        <taxon>Orchidaceae</taxon>
        <taxon>Epidendroideae</taxon>
        <taxon>Malaxideae</taxon>
        <taxon>Dendrobiinae</taxon>
        <taxon>Dendrobium</taxon>
    </lineage>
</organism>